<dbReference type="InterPro" id="IPR002763">
    <property type="entry name" value="DUF72"/>
</dbReference>
<keyword evidence="2" id="KW-1185">Reference proteome</keyword>
<protein>
    <submittedName>
        <fullName evidence="1">DUF72 domain-containing protein</fullName>
    </submittedName>
</protein>
<dbReference type="Pfam" id="PF01904">
    <property type="entry name" value="DUF72"/>
    <property type="match status" value="1"/>
</dbReference>
<sequence length="303" mass="33158">MNRKSSKSDHPSAGGDLFAAATRPAAVDPLAGNNGVAPIDGIRSGIGGWTFVPWRDNFYPKGLVQRRELEYASRQLSSIEINGTFYSAQKPATYAKWAADTPEHFMFSLKAPGRITQAGALAKANSGAKAFIDGGLGEFGERLGPILWQLAPSRRFDADDLAPFLDALPRTLNGRALKHVLEVRHASFLDPAYLQLARERRIATVFTDSDEYPSLADVTGDFVYARLMRARADIATGYPEDELDAWARRAQAWARGEDNPELPHVGAPLAKAAPREVFVYFISAAKERNPAASMRLLEMIGAR</sequence>
<dbReference type="InterPro" id="IPR036520">
    <property type="entry name" value="UPF0759_sf"/>
</dbReference>
<dbReference type="Gene3D" id="3.20.20.410">
    <property type="entry name" value="Protein of unknown function UPF0759"/>
    <property type="match status" value="1"/>
</dbReference>
<organism evidence="1 2">
    <name type="scientific">Lysobacter gummosus</name>
    <dbReference type="NCBI Taxonomy" id="262324"/>
    <lineage>
        <taxon>Bacteria</taxon>
        <taxon>Pseudomonadati</taxon>
        <taxon>Pseudomonadota</taxon>
        <taxon>Gammaproteobacteria</taxon>
        <taxon>Lysobacterales</taxon>
        <taxon>Lysobacteraceae</taxon>
        <taxon>Lysobacter</taxon>
    </lineage>
</organism>
<reference evidence="1 2" key="1">
    <citation type="submission" date="2022-03" db="EMBL/GenBank/DDBJ databases">
        <title>Complete genome sequence of Lysobacter capsici VKM B-2533 and Lysobacter gummosus 10.1.1, promising sources of lytic agents.</title>
        <authorList>
            <person name="Tarlachkov S.V."/>
            <person name="Kudryakova I.V."/>
            <person name="Afoshin A.S."/>
            <person name="Leontyevskaya E.A."/>
            <person name="Leontyevskaya N.V."/>
        </authorList>
    </citation>
    <scope>NUCLEOTIDE SEQUENCE [LARGE SCALE GENOMIC DNA]</scope>
    <source>
        <strain evidence="1 2">10.1.1</strain>
    </source>
</reference>
<dbReference type="PANTHER" id="PTHR30348:SF4">
    <property type="entry name" value="DUF72 DOMAIN-CONTAINING PROTEIN"/>
    <property type="match status" value="1"/>
</dbReference>
<accession>A0ABY3XH33</accession>
<dbReference type="SUPFAM" id="SSF117396">
    <property type="entry name" value="TM1631-like"/>
    <property type="match status" value="1"/>
</dbReference>
<dbReference type="Proteomes" id="UP000829194">
    <property type="component" value="Chromosome"/>
</dbReference>
<proteinExistence type="predicted"/>
<evidence type="ECO:0000313" key="1">
    <source>
        <dbReference type="EMBL" id="UNP30949.1"/>
    </source>
</evidence>
<name>A0ABY3XH33_9GAMM</name>
<dbReference type="EMBL" id="CP093547">
    <property type="protein sequence ID" value="UNP30949.1"/>
    <property type="molecule type" value="Genomic_DNA"/>
</dbReference>
<dbReference type="PANTHER" id="PTHR30348">
    <property type="entry name" value="UNCHARACTERIZED PROTEIN YECE"/>
    <property type="match status" value="1"/>
</dbReference>
<evidence type="ECO:0000313" key="2">
    <source>
        <dbReference type="Proteomes" id="UP000829194"/>
    </source>
</evidence>
<gene>
    <name evidence="1" type="ORF">MOV92_06770</name>
</gene>